<proteinExistence type="predicted"/>
<evidence type="ECO:0000313" key="1">
    <source>
        <dbReference type="EMBL" id="MBL0740454.1"/>
    </source>
</evidence>
<evidence type="ECO:0008006" key="3">
    <source>
        <dbReference type="Google" id="ProtNLM"/>
    </source>
</evidence>
<comment type="caution">
    <text evidence="1">The sequence shown here is derived from an EMBL/GenBank/DDBJ whole genome shotgun (WGS) entry which is preliminary data.</text>
</comment>
<gene>
    <name evidence="1" type="ORF">JI741_04455</name>
</gene>
<organism evidence="1 2">
    <name type="scientific">Chryseolinea lacunae</name>
    <dbReference type="NCBI Taxonomy" id="2801331"/>
    <lineage>
        <taxon>Bacteria</taxon>
        <taxon>Pseudomonadati</taxon>
        <taxon>Bacteroidota</taxon>
        <taxon>Cytophagia</taxon>
        <taxon>Cytophagales</taxon>
        <taxon>Fulvivirgaceae</taxon>
        <taxon>Chryseolinea</taxon>
    </lineage>
</organism>
<reference evidence="1 2" key="1">
    <citation type="submission" date="2021-01" db="EMBL/GenBank/DDBJ databases">
        <title>Chryseolinea sp. Jin1 Genome sequencing and assembly.</title>
        <authorList>
            <person name="Kim I."/>
        </authorList>
    </citation>
    <scope>NUCLEOTIDE SEQUENCE [LARGE SCALE GENOMIC DNA]</scope>
    <source>
        <strain evidence="1 2">Jin1</strain>
    </source>
</reference>
<name>A0ABS1KLX0_9BACT</name>
<dbReference type="RefSeq" id="WP_202007769.1">
    <property type="nucleotide sequence ID" value="NZ_JAERRB010000001.1"/>
</dbReference>
<protein>
    <recommendedName>
        <fullName evidence="3">AsmA-like C-terminal domain-containing protein</fullName>
    </recommendedName>
</protein>
<accession>A0ABS1KLX0</accession>
<dbReference type="EMBL" id="JAERRB010000001">
    <property type="protein sequence ID" value="MBL0740454.1"/>
    <property type="molecule type" value="Genomic_DNA"/>
</dbReference>
<evidence type="ECO:0000313" key="2">
    <source>
        <dbReference type="Proteomes" id="UP000613030"/>
    </source>
</evidence>
<sequence length="1150" mass="128657">MKKKIILVASIVIVLVVISVVAFRYYNLINFKDSLTELVETKTHGQYKLVIGKAKMDLSKLHFELKNVSLVKTEKADAKGVESVTIPLVEAEAGSLRSLLRTGQMVIEKLAIEEPVLKMTAGSPDSTQHREQVAHSLVKIFPAIEAVLDKFLIKSFTLRRGAVHIEKEGQHMISLSLIDFMVRDWNMKQLSDSSQIRLNLKGQQMMFGKTNLSFSEIEFKYPEHFLEFHDLVLESADTVSHSKIKIEGKSVLIQGLDYQELYAHQRYKLKKIHIQQPRITGSLHLDGKAHKVKHPIKEILEQVFGEAHLDSAILSDADIDLTLHHYKDSIKTHLPHVDLALSNFEVRPDTSSLLVDGLRIDLNETSIKLNNNVTLHCDDLLFLRGHFLSITHATLVDNAANKVFMECERVDVSRFGLIDFVFSRKLHLASLTLENADITITPHYLNLFPKLSAARRDTTQTKKKTLDMNIGGLHVKHANIRYADGKKNMILKDASLDVGAFTDVSLSTLRSKLAYFRAGSVLYDNPKDSTHLQVKGLLLSKTRLSLGALDLKWKTFMAVGQSLSINDYVFDTEALGRVESKTIRIESLAVKGRLPAGKVHKPATPKKNISLVVNDVQIGKLEADVHMKDQHIAFNAKELSGRGIRFQEGKMHYQHVIGRIDNIHYQKPETDVRVASMDFDFFGKSRITNAKVHHKNHDIALTSAMLGEIKLEDHATTVAYVTLAGTTVQQDDQPLFTTDSVSLRGIVLPHEKSPHIGAMFVYRPIIHLHAPSPAKKEKTKSSKPLSTDVVDKFAAYDGTLTTAKGQTFRFTKLHGSLTTPHRSVRLEGGKFDTEKAVLRVDGLDVEENKIAVKLFTITPQDAYVKNLNVSASLLTGELHDIALTGFNLDSLLERKKLVAQAMNVDRFALHISKDKQLPSGTLKDKPFLLHEMMSPAVHVKQLNVREGFIQYRETSDKTHREGVVELHKINLAATSLGPDNYLSDGMVLNASTRLYDKGEINLKYTYLSPTQFGLKVDLKPFDLTVLNQIIVPAQALEIRSGYLEGLQFDVIADRNKAVGNATMSYKNLHLEIFSKNDPEKKNLGSSLLTLLADGIVLRHNKENATAPIEQERIATKSVFSYWVKIATHGAMNVVRHGKSRKNVAAASGKK</sequence>
<dbReference type="Proteomes" id="UP000613030">
    <property type="component" value="Unassembled WGS sequence"/>
</dbReference>
<keyword evidence="2" id="KW-1185">Reference proteome</keyword>